<evidence type="ECO:0000313" key="2">
    <source>
        <dbReference type="EMBL" id="EEH10572.1"/>
    </source>
</evidence>
<proteinExistence type="predicted"/>
<dbReference type="HOGENOM" id="CLU_997369_0_0_1"/>
<sequence length="325" mass="36737">MSSTKPQYLPQHQSPLLGRLPFEIRRMIWTSLLHHAPESVHIVRCRDKATDLQYVVCREGVRPTFLGWNCCKFCVNAARRKEMGWGLEYGRFCGLKRPFGDLVAVGRTCSFAYAETSPHIYSAGTFIFANATNFLHFNSAVRAGPHCLQHHQHIRSVKIYWNLAGDFFVGDEEDFLIQLSVLCDVARGLSGLRRFVILMPPVHWYGREDMVARVLAPLESLRCAWELSMHLSFGEGAKQVVDLGRVFGKLGWRGAVGGYRLLNDYDAGWVIQVLGTAAAASERPHFSSTMNGHMSGQKWMHSSFVLEVIIITNQGSTLLQFELYQ</sequence>
<dbReference type="GeneID" id="69033044"/>
<dbReference type="InParanoid" id="C0NA81"/>
<dbReference type="RefSeq" id="XP_045291052.1">
    <property type="nucleotide sequence ID" value="XM_045427077.1"/>
</dbReference>
<reference evidence="2" key="1">
    <citation type="submission" date="2009-02" db="EMBL/GenBank/DDBJ databases">
        <title>The Genome Sequence of Ajellomyces capsulatus strain G186AR.</title>
        <authorList>
            <consortium name="The Broad Institute Genome Sequencing Platform"/>
            <person name="Champion M."/>
            <person name="Cuomo C."/>
            <person name="Ma L.-J."/>
            <person name="Henn M.R."/>
            <person name="Sil A."/>
            <person name="Goldman B."/>
            <person name="Young S.K."/>
            <person name="Kodira C.D."/>
            <person name="Zeng Q."/>
            <person name="Koehrsen M."/>
            <person name="Alvarado L."/>
            <person name="Berlin A."/>
            <person name="Borenstein D."/>
            <person name="Chen Z."/>
            <person name="Engels R."/>
            <person name="Freedman E."/>
            <person name="Gellesch M."/>
            <person name="Goldberg J."/>
            <person name="Griggs A."/>
            <person name="Gujja S."/>
            <person name="Heiman D."/>
            <person name="Hepburn T."/>
            <person name="Howarth C."/>
            <person name="Jen D."/>
            <person name="Larson L."/>
            <person name="Lewis B."/>
            <person name="Mehta T."/>
            <person name="Park D."/>
            <person name="Pearson M."/>
            <person name="Roberts A."/>
            <person name="Saif S."/>
            <person name="Shea T."/>
            <person name="Shenoy N."/>
            <person name="Sisk P."/>
            <person name="Stolte C."/>
            <person name="Sykes S."/>
            <person name="Walk T."/>
            <person name="White J."/>
            <person name="Yandava C."/>
            <person name="Klein B."/>
            <person name="McEwen J.G."/>
            <person name="Puccia R."/>
            <person name="Goldman G.H."/>
            <person name="Felipe M.S."/>
            <person name="Nino-Vega G."/>
            <person name="San-Blas G."/>
            <person name="Taylor J."/>
            <person name="Mendoza L."/>
            <person name="Galagan J."/>
            <person name="Nusbaum C."/>
            <person name="Birren B."/>
        </authorList>
    </citation>
    <scope>NUCLEOTIDE SEQUENCE</scope>
    <source>
        <strain evidence="2">G186AR</strain>
    </source>
</reference>
<dbReference type="Pfam" id="PF24864">
    <property type="entry name" value="DUF7730"/>
    <property type="match status" value="1"/>
</dbReference>
<dbReference type="VEuPathDB" id="FungiDB:I7I50_01739"/>
<dbReference type="AlphaFoldDB" id="C0NA81"/>
<name>C0NA81_AJECG</name>
<dbReference type="STRING" id="447093.C0NA81"/>
<dbReference type="EMBL" id="GG663363">
    <property type="protein sequence ID" value="EEH10572.1"/>
    <property type="molecule type" value="Genomic_DNA"/>
</dbReference>
<accession>C0NA81</accession>
<feature type="domain" description="DUF7730" evidence="1">
    <location>
        <begin position="10"/>
        <end position="221"/>
    </location>
</feature>
<dbReference type="Proteomes" id="UP000001631">
    <property type="component" value="Unassembled WGS sequence"/>
</dbReference>
<organism evidence="2 3">
    <name type="scientific">Ajellomyces capsulatus (strain G186AR / H82 / ATCC MYA-2454 / RMSCC 2432)</name>
    <name type="common">Darling's disease fungus</name>
    <name type="synonym">Histoplasma capsulatum</name>
    <dbReference type="NCBI Taxonomy" id="447093"/>
    <lineage>
        <taxon>Eukaryota</taxon>
        <taxon>Fungi</taxon>
        <taxon>Dikarya</taxon>
        <taxon>Ascomycota</taxon>
        <taxon>Pezizomycotina</taxon>
        <taxon>Eurotiomycetes</taxon>
        <taxon>Eurotiomycetidae</taxon>
        <taxon>Onygenales</taxon>
        <taxon>Ajellomycetaceae</taxon>
        <taxon>Histoplasma</taxon>
    </lineage>
</organism>
<evidence type="ECO:0000259" key="1">
    <source>
        <dbReference type="Pfam" id="PF24864"/>
    </source>
</evidence>
<protein>
    <recommendedName>
        <fullName evidence="1">DUF7730 domain-containing protein</fullName>
    </recommendedName>
</protein>
<evidence type="ECO:0000313" key="3">
    <source>
        <dbReference type="Proteomes" id="UP000001631"/>
    </source>
</evidence>
<keyword evidence="3" id="KW-1185">Reference proteome</keyword>
<gene>
    <name evidence="2" type="ORF">HCBG_00027</name>
</gene>
<dbReference type="PANTHER" id="PTHR38790">
    <property type="entry name" value="2EXR DOMAIN-CONTAINING PROTEIN-RELATED"/>
    <property type="match status" value="1"/>
</dbReference>
<dbReference type="InterPro" id="IPR056632">
    <property type="entry name" value="DUF7730"/>
</dbReference>